<dbReference type="RefSeq" id="WP_110343796.1">
    <property type="nucleotide sequence ID" value="NZ_MASU01000023.1"/>
</dbReference>
<evidence type="ECO:0000256" key="2">
    <source>
        <dbReference type="RuleBase" id="RU363013"/>
    </source>
</evidence>
<dbReference type="GO" id="GO:0005829">
    <property type="term" value="C:cytosol"/>
    <property type="evidence" value="ECO:0007669"/>
    <property type="project" value="TreeGrafter"/>
</dbReference>
<dbReference type="GO" id="GO:0019563">
    <property type="term" value="P:glycerol catabolic process"/>
    <property type="evidence" value="ECO:0007669"/>
    <property type="project" value="TreeGrafter"/>
</dbReference>
<keyword evidence="2" id="KW-0312">Gluconeogenesis</keyword>
<dbReference type="GO" id="GO:0006094">
    <property type="term" value="P:gluconeogenesis"/>
    <property type="evidence" value="ECO:0007669"/>
    <property type="project" value="UniProtKB-UniPathway"/>
</dbReference>
<evidence type="ECO:0000313" key="4">
    <source>
        <dbReference type="Proteomes" id="UP000247892"/>
    </source>
</evidence>
<comment type="caution">
    <text evidence="3">The sequence shown here is derived from an EMBL/GenBank/DDBJ whole genome shotgun (WGS) entry which is preliminary data.</text>
</comment>
<dbReference type="PANTHER" id="PTHR21139">
    <property type="entry name" value="TRIOSEPHOSPHATE ISOMERASE"/>
    <property type="match status" value="1"/>
</dbReference>
<dbReference type="GO" id="GO:0006096">
    <property type="term" value="P:glycolytic process"/>
    <property type="evidence" value="ECO:0007669"/>
    <property type="project" value="UniProtKB-UniPathway"/>
</dbReference>
<dbReference type="UniPathway" id="UPA00138"/>
<dbReference type="GO" id="GO:0046166">
    <property type="term" value="P:glyceraldehyde-3-phosphate biosynthetic process"/>
    <property type="evidence" value="ECO:0007669"/>
    <property type="project" value="TreeGrafter"/>
</dbReference>
<dbReference type="EMBL" id="MASU01000023">
    <property type="protein sequence ID" value="PXY17936.1"/>
    <property type="molecule type" value="Genomic_DNA"/>
</dbReference>
<comment type="pathway">
    <text evidence="2">Carbohydrate degradation; glycolysis; D-glyceraldehyde 3-phosphate from glycerone phosphate: step 1/1.</text>
</comment>
<dbReference type="OrthoDB" id="9809429at2"/>
<evidence type="ECO:0000256" key="1">
    <source>
        <dbReference type="ARBA" id="ARBA00023235"/>
    </source>
</evidence>
<dbReference type="SUPFAM" id="SSF51351">
    <property type="entry name" value="Triosephosphate isomerase (TIM)"/>
    <property type="match status" value="1"/>
</dbReference>
<reference evidence="3 4" key="1">
    <citation type="submission" date="2016-07" db="EMBL/GenBank/DDBJ databases">
        <title>Draft genome sequence of Prauserella sp. YIM 121212, isolated from alkaline soil.</title>
        <authorList>
            <person name="Ruckert C."/>
            <person name="Albersmeier A."/>
            <person name="Jiang C.-L."/>
            <person name="Jiang Y."/>
            <person name="Kalinowski J."/>
            <person name="Schneider O."/>
            <person name="Winkler A."/>
            <person name="Zotchev S.B."/>
        </authorList>
    </citation>
    <scope>NUCLEOTIDE SEQUENCE [LARGE SCALE GENOMIC DNA]</scope>
    <source>
        <strain evidence="3 4">YIM 121212</strain>
    </source>
</reference>
<dbReference type="Proteomes" id="UP000247892">
    <property type="component" value="Unassembled WGS sequence"/>
</dbReference>
<dbReference type="PROSITE" id="PS51440">
    <property type="entry name" value="TIM_2"/>
    <property type="match status" value="1"/>
</dbReference>
<dbReference type="Pfam" id="PF00121">
    <property type="entry name" value="TIM"/>
    <property type="match status" value="1"/>
</dbReference>
<gene>
    <name evidence="3" type="ORF">BA062_36365</name>
</gene>
<dbReference type="InterPro" id="IPR000652">
    <property type="entry name" value="Triosephosphate_isomerase"/>
</dbReference>
<comment type="pathway">
    <text evidence="2">Carbohydrate biosynthesis; gluconeogenesis.</text>
</comment>
<dbReference type="AlphaFoldDB" id="A0A318LGE9"/>
<proteinExistence type="inferred from homology"/>
<sequence>MLTLGISLKLYFSHARTLAWSRDVAALASHEAIAGGHAELFVLPSFPSIPAVTEIFAGTPVRVGAQDLCADDSGAFTGEVGGPLLRELGCAYAEVGHAERRRLYGEDDATVARKTAAALRNDLVPVLCVGEPDRVPSAEAADRCVAEVASALGVSSGPVVVAYEPHWAIGAARPAPESHIAEVCGTLKDRLGVRVIYGGSAGPGLLTRLGTSVGGLFLGRFAHDPAAVGKILDEALALAKGS</sequence>
<evidence type="ECO:0000313" key="3">
    <source>
        <dbReference type="EMBL" id="PXY17936.1"/>
    </source>
</evidence>
<dbReference type="GO" id="GO:0004807">
    <property type="term" value="F:triose-phosphate isomerase activity"/>
    <property type="evidence" value="ECO:0007669"/>
    <property type="project" value="UniProtKB-EC"/>
</dbReference>
<name>A0A318LGE9_9PSEU</name>
<comment type="catalytic activity">
    <reaction evidence="2">
        <text>D-glyceraldehyde 3-phosphate = dihydroxyacetone phosphate</text>
        <dbReference type="Rhea" id="RHEA:18585"/>
        <dbReference type="ChEBI" id="CHEBI:57642"/>
        <dbReference type="ChEBI" id="CHEBI:59776"/>
        <dbReference type="EC" id="5.3.1.1"/>
    </reaction>
</comment>
<dbReference type="PANTHER" id="PTHR21139:SF2">
    <property type="entry name" value="TRIOSEPHOSPHATE ISOMERASE"/>
    <property type="match status" value="1"/>
</dbReference>
<dbReference type="Gene3D" id="3.20.20.70">
    <property type="entry name" value="Aldolase class I"/>
    <property type="match status" value="1"/>
</dbReference>
<dbReference type="InterPro" id="IPR013785">
    <property type="entry name" value="Aldolase_TIM"/>
</dbReference>
<dbReference type="UniPathway" id="UPA00109">
    <property type="reaction ID" value="UER00189"/>
</dbReference>
<organism evidence="3 4">
    <name type="scientific">Prauserella flavalba</name>
    <dbReference type="NCBI Taxonomy" id="1477506"/>
    <lineage>
        <taxon>Bacteria</taxon>
        <taxon>Bacillati</taxon>
        <taxon>Actinomycetota</taxon>
        <taxon>Actinomycetes</taxon>
        <taxon>Pseudonocardiales</taxon>
        <taxon>Pseudonocardiaceae</taxon>
        <taxon>Prauserella</taxon>
    </lineage>
</organism>
<keyword evidence="2" id="KW-0963">Cytoplasm</keyword>
<accession>A0A318LGE9</accession>
<keyword evidence="1 2" id="KW-0413">Isomerase</keyword>
<keyword evidence="4" id="KW-1185">Reference proteome</keyword>
<comment type="similarity">
    <text evidence="2">Belongs to the triosephosphate isomerase family.</text>
</comment>
<comment type="subcellular location">
    <subcellularLocation>
        <location evidence="2">Cytoplasm</location>
    </subcellularLocation>
</comment>
<protein>
    <recommendedName>
        <fullName evidence="2">Triosephosphate isomerase</fullName>
        <ecNumber evidence="2">5.3.1.1</ecNumber>
    </recommendedName>
</protein>
<comment type="subunit">
    <text evidence="2">Homodimer.</text>
</comment>
<dbReference type="CDD" id="cd00311">
    <property type="entry name" value="TIM"/>
    <property type="match status" value="1"/>
</dbReference>
<keyword evidence="2" id="KW-0324">Glycolysis</keyword>
<dbReference type="InterPro" id="IPR035990">
    <property type="entry name" value="TIM_sf"/>
</dbReference>
<dbReference type="EC" id="5.3.1.1" evidence="2"/>